<dbReference type="InterPro" id="IPR050908">
    <property type="entry name" value="SmbC-like"/>
</dbReference>
<accession>A0A7X3CR14</accession>
<feature type="domain" description="AraC effector-binding" evidence="1">
    <location>
        <begin position="1"/>
        <end position="149"/>
    </location>
</feature>
<evidence type="ECO:0000313" key="2">
    <source>
        <dbReference type="EMBL" id="MUG47757.1"/>
    </source>
</evidence>
<sequence>MDVRVETLPSYRLAYVRQIGPYGPANVQAMEELKSWAREKGLLTESAVLFGIPQDNPQITPPEQCRYDACITITEEEQMDDFVCESKLDGGDYAVFRIKHTAEDIQRAWAEIVPAIHRMGLQLDNKPILEKYTGDLVNDHFCEICVPIKKELQFL</sequence>
<dbReference type="AlphaFoldDB" id="A0A7X3CR14"/>
<dbReference type="InterPro" id="IPR029442">
    <property type="entry name" value="GyrI-like"/>
</dbReference>
<name>A0A7X3CR14_9BACL</name>
<comment type="caution">
    <text evidence="2">The sequence shown here is derived from an EMBL/GenBank/DDBJ whole genome shotgun (WGS) entry which is preliminary data.</text>
</comment>
<dbReference type="Pfam" id="PF06445">
    <property type="entry name" value="GyrI-like"/>
    <property type="match status" value="1"/>
</dbReference>
<proteinExistence type="predicted"/>
<dbReference type="SMART" id="SM00871">
    <property type="entry name" value="AraC_E_bind"/>
    <property type="match status" value="1"/>
</dbReference>
<reference evidence="2 3" key="1">
    <citation type="submission" date="2019-11" db="EMBL/GenBank/DDBJ databases">
        <title>Draft genome sequences of five Paenibacillus species of dairy origin.</title>
        <authorList>
            <person name="Olajide A.M."/>
            <person name="Chen S."/>
            <person name="Lapointe G."/>
        </authorList>
    </citation>
    <scope>NUCLEOTIDE SEQUENCE [LARGE SCALE GENOMIC DNA]</scope>
    <source>
        <strain evidence="2 3">12CR55</strain>
    </source>
</reference>
<dbReference type="InterPro" id="IPR010499">
    <property type="entry name" value="AraC_E-bd"/>
</dbReference>
<dbReference type="Gene3D" id="3.20.80.10">
    <property type="entry name" value="Regulatory factor, effector binding domain"/>
    <property type="match status" value="1"/>
</dbReference>
<dbReference type="EMBL" id="WNZW01000015">
    <property type="protein sequence ID" value="MUG47757.1"/>
    <property type="molecule type" value="Genomic_DNA"/>
</dbReference>
<dbReference type="SUPFAM" id="SSF55136">
    <property type="entry name" value="Probable bacterial effector-binding domain"/>
    <property type="match status" value="1"/>
</dbReference>
<evidence type="ECO:0000259" key="1">
    <source>
        <dbReference type="SMART" id="SM00871"/>
    </source>
</evidence>
<dbReference type="Proteomes" id="UP000447876">
    <property type="component" value="Unassembled WGS sequence"/>
</dbReference>
<evidence type="ECO:0000313" key="3">
    <source>
        <dbReference type="Proteomes" id="UP000447876"/>
    </source>
</evidence>
<protein>
    <submittedName>
        <fullName evidence="2">DNA gyrase inhibitor</fullName>
    </submittedName>
</protein>
<gene>
    <name evidence="2" type="ORF">GNP95_22695</name>
</gene>
<dbReference type="InterPro" id="IPR011256">
    <property type="entry name" value="Reg_factor_effector_dom_sf"/>
</dbReference>
<dbReference type="PANTHER" id="PTHR40055:SF1">
    <property type="entry name" value="TRANSCRIPTIONAL REGULATOR YGIV-RELATED"/>
    <property type="match status" value="1"/>
</dbReference>
<dbReference type="PANTHER" id="PTHR40055">
    <property type="entry name" value="TRANSCRIPTIONAL REGULATOR YGIV-RELATED"/>
    <property type="match status" value="1"/>
</dbReference>
<dbReference type="RefSeq" id="WP_155613123.1">
    <property type="nucleotide sequence ID" value="NZ_WNZW01000015.1"/>
</dbReference>
<dbReference type="OrthoDB" id="5337216at2"/>
<organism evidence="2 3">
    <name type="scientific">Paenibacillus woosongensis</name>
    <dbReference type="NCBI Taxonomy" id="307580"/>
    <lineage>
        <taxon>Bacteria</taxon>
        <taxon>Bacillati</taxon>
        <taxon>Bacillota</taxon>
        <taxon>Bacilli</taxon>
        <taxon>Bacillales</taxon>
        <taxon>Paenibacillaceae</taxon>
        <taxon>Paenibacillus</taxon>
    </lineage>
</organism>